<proteinExistence type="predicted"/>
<dbReference type="InterPro" id="IPR011600">
    <property type="entry name" value="Pept_C14_caspase"/>
</dbReference>
<dbReference type="OrthoDB" id="8447555at2"/>
<comment type="caution">
    <text evidence="2">The sequence shown here is derived from an EMBL/GenBank/DDBJ whole genome shotgun (WGS) entry which is preliminary data.</text>
</comment>
<evidence type="ECO:0000259" key="1">
    <source>
        <dbReference type="Pfam" id="PF00656"/>
    </source>
</evidence>
<dbReference type="EMBL" id="NEWD01000020">
    <property type="protein sequence ID" value="OXN00213.1"/>
    <property type="molecule type" value="Genomic_DNA"/>
</dbReference>
<protein>
    <submittedName>
        <fullName evidence="2">Caspase</fullName>
    </submittedName>
</protein>
<dbReference type="GO" id="GO:0006508">
    <property type="term" value="P:proteolysis"/>
    <property type="evidence" value="ECO:0007669"/>
    <property type="project" value="InterPro"/>
</dbReference>
<dbReference type="AlphaFoldDB" id="A0A229VX72"/>
<gene>
    <name evidence="2" type="ORF">Tam10B_1560</name>
</gene>
<dbReference type="Pfam" id="PF00656">
    <property type="entry name" value="Peptidase_C14"/>
    <property type="match status" value="1"/>
</dbReference>
<dbReference type="GO" id="GO:0004197">
    <property type="term" value="F:cysteine-type endopeptidase activity"/>
    <property type="evidence" value="ECO:0007669"/>
    <property type="project" value="InterPro"/>
</dbReference>
<accession>A0A229VX72</accession>
<sequence length="352" mass="39258">MADLREALYVGINEYEHRPSLRACEADARAMAEALEVEFGGKSNWTPASSALLLGARATERELLLRTENLLQAGAYDHGDVLFYFSGHADRLDDGDLLLASVDDDPNDSDSRHGLRFSRLVRYIREASGVNSVTIILDCCHAGAIKNIDVPVNVTVLAASRDNQQAIENDGRGRFTGILLAGLNGESVGSADLFGGVTAVSLYADANAMLNYRRDRQQPMLKACLEKIVVLKHVQPSLDIQCLRRLGGDDPRPGRGRIFDSAASVFEAYPEMEAPNAAHGEYRTGDERERDLTDSQRLMNDFKYWRNVHLIELYDEYGEPSDDLFFVCLHRGTIRLTARGRYYWNLVTQGRL</sequence>
<dbReference type="Proteomes" id="UP000215433">
    <property type="component" value="Unassembled WGS sequence"/>
</dbReference>
<evidence type="ECO:0000313" key="3">
    <source>
        <dbReference type="Proteomes" id="UP000215433"/>
    </source>
</evidence>
<dbReference type="RefSeq" id="WP_158214165.1">
    <property type="nucleotide sequence ID" value="NZ_NEWD01000020.1"/>
</dbReference>
<name>A0A229VX72_9BIFI</name>
<evidence type="ECO:0000313" key="2">
    <source>
        <dbReference type="EMBL" id="OXN00213.1"/>
    </source>
</evidence>
<feature type="domain" description="Peptidase C14 caspase" evidence="1">
    <location>
        <begin position="7"/>
        <end position="223"/>
    </location>
</feature>
<reference evidence="2 3" key="1">
    <citation type="submission" date="2017-05" db="EMBL/GenBank/DDBJ databases">
        <title>Bifidobacterium vansinderenii sp. nov.</title>
        <authorList>
            <person name="Lugli G.A."/>
            <person name="Duranti S."/>
            <person name="Mangifesta M."/>
        </authorList>
    </citation>
    <scope>NUCLEOTIDE SEQUENCE [LARGE SCALE GENOMIC DNA]</scope>
    <source>
        <strain evidence="2 3">Tam10B</strain>
    </source>
</reference>
<keyword evidence="3" id="KW-1185">Reference proteome</keyword>
<dbReference type="Gene3D" id="3.40.50.1460">
    <property type="match status" value="1"/>
</dbReference>
<organism evidence="2 3">
    <name type="scientific">Bifidobacterium vansinderenii</name>
    <dbReference type="NCBI Taxonomy" id="1984871"/>
    <lineage>
        <taxon>Bacteria</taxon>
        <taxon>Bacillati</taxon>
        <taxon>Actinomycetota</taxon>
        <taxon>Actinomycetes</taxon>
        <taxon>Bifidobacteriales</taxon>
        <taxon>Bifidobacteriaceae</taxon>
        <taxon>Bifidobacterium</taxon>
    </lineage>
</organism>